<gene>
    <name evidence="2" type="ORF">GCM10022223_43010</name>
</gene>
<protein>
    <recommendedName>
        <fullName evidence="1">ScoMcrA-like N-terminal head domain-containing protein</fullName>
    </recommendedName>
</protein>
<dbReference type="Proteomes" id="UP001501074">
    <property type="component" value="Unassembled WGS sequence"/>
</dbReference>
<feature type="domain" description="ScoMcrA-like N-terminal head" evidence="1">
    <location>
        <begin position="197"/>
        <end position="278"/>
    </location>
</feature>
<sequence length="438" mass="48485">MVDPFVPRKQPRLLIAPSYGAAVKGRWHNTMDSPISFKDPAVAVHLSARERQDLDRHHHDGLARFWGAKPRFDRDIDQLTTGDLVLFTGQSRLRYIGTLGFKTRNERLASALWQDEPSWTNVYSITELQPIADVSYPQLAAFLHFSPQYSFQRTQLLTPEQTSWVIAGVGIDLGNAQAPRQAEQPGRRRRAGIAVGLDRAAVQDALDEWRDLGKQAFLQKYEANEAARYAIIDRDCEADAMAILLGARHRTGLPADGHWRGDLVNVAAPLRKLGFAVVNIASELEGPLGPQPSAYVTRAHEFLGPTDSLTLQSIRREQSFLRGALGIGTGRPGAQAECALCGRLLPEDLLVASHIKPRARCTESERIDIPNIAMPACLLGCDALYERGYITVDGDGTVRLGKTAEPHLLAQDQLIGRKLTIHNAARAEYFAWHHAQHA</sequence>
<dbReference type="RefSeq" id="WP_231487068.1">
    <property type="nucleotide sequence ID" value="NZ_BAAAZO010000008.1"/>
</dbReference>
<accession>A0ABP7A1A0</accession>
<proteinExistence type="predicted"/>
<organism evidence="2 3">
    <name type="scientific">Kineosporia mesophila</name>
    <dbReference type="NCBI Taxonomy" id="566012"/>
    <lineage>
        <taxon>Bacteria</taxon>
        <taxon>Bacillati</taxon>
        <taxon>Actinomycetota</taxon>
        <taxon>Actinomycetes</taxon>
        <taxon>Kineosporiales</taxon>
        <taxon>Kineosporiaceae</taxon>
        <taxon>Kineosporia</taxon>
    </lineage>
</organism>
<reference evidence="3" key="1">
    <citation type="journal article" date="2019" name="Int. J. Syst. Evol. Microbiol.">
        <title>The Global Catalogue of Microorganisms (GCM) 10K type strain sequencing project: providing services to taxonomists for standard genome sequencing and annotation.</title>
        <authorList>
            <consortium name="The Broad Institute Genomics Platform"/>
            <consortium name="The Broad Institute Genome Sequencing Center for Infectious Disease"/>
            <person name="Wu L."/>
            <person name="Ma J."/>
        </authorList>
    </citation>
    <scope>NUCLEOTIDE SEQUENCE [LARGE SCALE GENOMIC DNA]</scope>
    <source>
        <strain evidence="3">JCM 16902</strain>
    </source>
</reference>
<dbReference type="EMBL" id="BAAAZO010000008">
    <property type="protein sequence ID" value="GAA3621528.1"/>
    <property type="molecule type" value="Genomic_DNA"/>
</dbReference>
<evidence type="ECO:0000259" key="1">
    <source>
        <dbReference type="Pfam" id="PF26345"/>
    </source>
</evidence>
<dbReference type="Pfam" id="PF26345">
    <property type="entry name" value="ScoMcrA_N"/>
    <property type="match status" value="1"/>
</dbReference>
<evidence type="ECO:0000313" key="2">
    <source>
        <dbReference type="EMBL" id="GAA3621528.1"/>
    </source>
</evidence>
<comment type="caution">
    <text evidence="2">The sequence shown here is derived from an EMBL/GenBank/DDBJ whole genome shotgun (WGS) entry which is preliminary data.</text>
</comment>
<keyword evidence="3" id="KW-1185">Reference proteome</keyword>
<name>A0ABP7A1A0_9ACTN</name>
<dbReference type="InterPro" id="IPR058807">
    <property type="entry name" value="ScoMcrA_N"/>
</dbReference>
<evidence type="ECO:0000313" key="3">
    <source>
        <dbReference type="Proteomes" id="UP001501074"/>
    </source>
</evidence>